<sequence length="75" mass="8473">MLSLVTKKKPEKKKKSLSVQQFYHSCPIHFPITTPFSHSLFFSIFFEASSSLSVALLLQFFFVGGFGIPIPFVCL</sequence>
<protein>
    <submittedName>
        <fullName evidence="2">Uncharacterized protein</fullName>
    </submittedName>
</protein>
<name>A0A438FD46_VITVI</name>
<accession>A0A438FD46</accession>
<evidence type="ECO:0000313" key="3">
    <source>
        <dbReference type="Proteomes" id="UP000288805"/>
    </source>
</evidence>
<dbReference type="Proteomes" id="UP000288805">
    <property type="component" value="Unassembled WGS sequence"/>
</dbReference>
<keyword evidence="1" id="KW-0812">Transmembrane</keyword>
<comment type="caution">
    <text evidence="2">The sequence shown here is derived from an EMBL/GenBank/DDBJ whole genome shotgun (WGS) entry which is preliminary data.</text>
</comment>
<proteinExistence type="predicted"/>
<evidence type="ECO:0000256" key="1">
    <source>
        <dbReference type="SAM" id="Phobius"/>
    </source>
</evidence>
<gene>
    <name evidence="2" type="ORF">CK203_096280</name>
</gene>
<dbReference type="EMBL" id="QGNW01001048">
    <property type="protein sequence ID" value="RVW57650.1"/>
    <property type="molecule type" value="Genomic_DNA"/>
</dbReference>
<feature type="transmembrane region" description="Helical" evidence="1">
    <location>
        <begin position="52"/>
        <end position="74"/>
    </location>
</feature>
<dbReference type="AlphaFoldDB" id="A0A438FD46"/>
<keyword evidence="1" id="KW-0472">Membrane</keyword>
<evidence type="ECO:0000313" key="2">
    <source>
        <dbReference type="EMBL" id="RVW57650.1"/>
    </source>
</evidence>
<reference evidence="2 3" key="1">
    <citation type="journal article" date="2018" name="PLoS Genet.">
        <title>Population sequencing reveals clonal diversity and ancestral inbreeding in the grapevine cultivar Chardonnay.</title>
        <authorList>
            <person name="Roach M.J."/>
            <person name="Johnson D.L."/>
            <person name="Bohlmann J."/>
            <person name="van Vuuren H.J."/>
            <person name="Jones S.J."/>
            <person name="Pretorius I.S."/>
            <person name="Schmidt S.A."/>
            <person name="Borneman A.R."/>
        </authorList>
    </citation>
    <scope>NUCLEOTIDE SEQUENCE [LARGE SCALE GENOMIC DNA]</scope>
    <source>
        <strain evidence="3">cv. Chardonnay</strain>
        <tissue evidence="2">Leaf</tissue>
    </source>
</reference>
<organism evidence="2 3">
    <name type="scientific">Vitis vinifera</name>
    <name type="common">Grape</name>
    <dbReference type="NCBI Taxonomy" id="29760"/>
    <lineage>
        <taxon>Eukaryota</taxon>
        <taxon>Viridiplantae</taxon>
        <taxon>Streptophyta</taxon>
        <taxon>Embryophyta</taxon>
        <taxon>Tracheophyta</taxon>
        <taxon>Spermatophyta</taxon>
        <taxon>Magnoliopsida</taxon>
        <taxon>eudicotyledons</taxon>
        <taxon>Gunneridae</taxon>
        <taxon>Pentapetalae</taxon>
        <taxon>rosids</taxon>
        <taxon>Vitales</taxon>
        <taxon>Vitaceae</taxon>
        <taxon>Viteae</taxon>
        <taxon>Vitis</taxon>
    </lineage>
</organism>
<keyword evidence="1" id="KW-1133">Transmembrane helix</keyword>